<keyword evidence="8" id="KW-0137">Centromere</keyword>
<dbReference type="Pfam" id="PF07557">
    <property type="entry name" value="Shugoshin_C"/>
    <property type="match status" value="1"/>
</dbReference>
<feature type="compositionally biased region" description="Basic and acidic residues" evidence="9">
    <location>
        <begin position="310"/>
        <end position="319"/>
    </location>
</feature>
<feature type="domain" description="Shugoshin C-terminal" evidence="10">
    <location>
        <begin position="498"/>
        <end position="521"/>
    </location>
</feature>
<keyword evidence="13" id="KW-1185">Reference proteome</keyword>
<keyword evidence="4" id="KW-0132">Cell division</keyword>
<dbReference type="GO" id="GO:0051301">
    <property type="term" value="P:cell division"/>
    <property type="evidence" value="ECO:0007669"/>
    <property type="project" value="UniProtKB-KW"/>
</dbReference>
<evidence type="ECO:0000259" key="10">
    <source>
        <dbReference type="Pfam" id="PF07557"/>
    </source>
</evidence>
<evidence type="ECO:0000256" key="2">
    <source>
        <dbReference type="ARBA" id="ARBA00010845"/>
    </source>
</evidence>
<keyword evidence="5" id="KW-0159">Chromosome partition</keyword>
<feature type="compositionally biased region" description="Basic residues" evidence="9">
    <location>
        <begin position="107"/>
        <end position="119"/>
    </location>
</feature>
<evidence type="ECO:0000256" key="8">
    <source>
        <dbReference type="ARBA" id="ARBA00023328"/>
    </source>
</evidence>
<evidence type="ECO:0000256" key="3">
    <source>
        <dbReference type="ARBA" id="ARBA00022454"/>
    </source>
</evidence>
<dbReference type="AlphaFoldDB" id="A0AAW0R6Y0"/>
<evidence type="ECO:0000256" key="9">
    <source>
        <dbReference type="SAM" id="MobiDB-lite"/>
    </source>
</evidence>
<feature type="compositionally biased region" description="Polar residues" evidence="9">
    <location>
        <begin position="660"/>
        <end position="681"/>
    </location>
</feature>
<dbReference type="EMBL" id="JAQQWP010000002">
    <property type="protein sequence ID" value="KAK8129565.1"/>
    <property type="molecule type" value="Genomic_DNA"/>
</dbReference>
<name>A0AAW0R6Y0_9PEZI</name>
<evidence type="ECO:0008006" key="14">
    <source>
        <dbReference type="Google" id="ProtNLM"/>
    </source>
</evidence>
<dbReference type="Pfam" id="PF07558">
    <property type="entry name" value="Shugoshin_N"/>
    <property type="match status" value="1"/>
</dbReference>
<evidence type="ECO:0000256" key="4">
    <source>
        <dbReference type="ARBA" id="ARBA00022618"/>
    </source>
</evidence>
<proteinExistence type="inferred from homology"/>
<feature type="compositionally biased region" description="Basic and acidic residues" evidence="9">
    <location>
        <begin position="612"/>
        <end position="621"/>
    </location>
</feature>
<keyword evidence="7" id="KW-0131">Cell cycle</keyword>
<reference evidence="12 13" key="1">
    <citation type="submission" date="2023-01" db="EMBL/GenBank/DDBJ databases">
        <title>Analysis of 21 Apiospora genomes using comparative genomics revels a genus with tremendous synthesis potential of carbohydrate active enzymes and secondary metabolites.</title>
        <authorList>
            <person name="Sorensen T."/>
        </authorList>
    </citation>
    <scope>NUCLEOTIDE SEQUENCE [LARGE SCALE GENOMIC DNA]</scope>
    <source>
        <strain evidence="12 13">CBS 117206</strain>
    </source>
</reference>
<comment type="similarity">
    <text evidence="2">Belongs to the shugoshin family.</text>
</comment>
<dbReference type="InterPro" id="IPR011515">
    <property type="entry name" value="Shugoshin_C"/>
</dbReference>
<dbReference type="GO" id="GO:0045132">
    <property type="term" value="P:meiotic chromosome segregation"/>
    <property type="evidence" value="ECO:0007669"/>
    <property type="project" value="InterPro"/>
</dbReference>
<feature type="compositionally biased region" description="Polar residues" evidence="9">
    <location>
        <begin position="293"/>
        <end position="302"/>
    </location>
</feature>
<gene>
    <name evidence="12" type="ORF">PG999_001945</name>
</gene>
<sequence>MARLNEPIMATESLETLRRKFLRQNRDIARINSTQSLRIRGLENECARMLSENLDLRGQILRLETELSESRAQRIADHAMEIKEKMEAQLLEWGSMLASLGHEPMPRHHSPRLSKKARTRSSIGINSSPRWRRRNTEEMEFAAQQEGRLPPLWENKSCPRETLNRDEIMALCEEAAEVNESPDLGPPPVSRFVDEDPVKIDLPTKSPSATRDVYALEDSPSAPPRRNAVEEHVVAVKKVQTFESIVKAEEGYQSPIENEETSGSDPAPPAEEVEPVSPIKKLEPKIIKPTPNPDLQSASQVAKANLKRKARDEDDREMMQHPAKGGDLAKATKIQPMKPVTKDGITNRPIKNPSPVRRDAQATPANPAAITATRKPLGARSANEPVNSPKKLTKPGMPGDIGKAKQSAKREEASKERPVKSKKKLEDVQANIPTPIEVDLPEEQPLAPVVATIDVEPESISADPDLFAPSSPEPMVEPRENIRDTPPPTEISNDGETSRPSRRNRTAVSYAEPNLRDKMRRPTKQLLDAVAGEGRAIRRTSQSKPGGDPMSIKSEEKSQLWKELPSAVPSSAASDIAASPLAQKMSRASPPAAELPMSVVTDRKKRSSMAARESDIAKLESEENGSGDVYDFPDVSPRADLMHSTLEEGRKSQKPRQTKASKSTTQSAVEPQEKTTASRSNGSRKRASMMAPKTAKMIDSENIDGDSSNSLSSISSEVSDSAVSSRSSTRRRSMML</sequence>
<comment type="caution">
    <text evidence="12">The sequence shown here is derived from an EMBL/GenBank/DDBJ whole genome shotgun (WGS) entry which is preliminary data.</text>
</comment>
<evidence type="ECO:0000256" key="6">
    <source>
        <dbReference type="ARBA" id="ARBA00023054"/>
    </source>
</evidence>
<evidence type="ECO:0000256" key="1">
    <source>
        <dbReference type="ARBA" id="ARBA00004584"/>
    </source>
</evidence>
<feature type="compositionally biased region" description="Basic and acidic residues" evidence="9">
    <location>
        <begin position="408"/>
        <end position="427"/>
    </location>
</feature>
<feature type="region of interest" description="Disordered" evidence="9">
    <location>
        <begin position="103"/>
        <end position="128"/>
    </location>
</feature>
<dbReference type="GO" id="GO:0000779">
    <property type="term" value="C:condensed chromosome, centromeric region"/>
    <property type="evidence" value="ECO:0007669"/>
    <property type="project" value="UniProtKB-ARBA"/>
</dbReference>
<organism evidence="12 13">
    <name type="scientific">Apiospora kogelbergensis</name>
    <dbReference type="NCBI Taxonomy" id="1337665"/>
    <lineage>
        <taxon>Eukaryota</taxon>
        <taxon>Fungi</taxon>
        <taxon>Dikarya</taxon>
        <taxon>Ascomycota</taxon>
        <taxon>Pezizomycotina</taxon>
        <taxon>Sordariomycetes</taxon>
        <taxon>Xylariomycetidae</taxon>
        <taxon>Amphisphaeriales</taxon>
        <taxon>Apiosporaceae</taxon>
        <taxon>Apiospora</taxon>
    </lineage>
</organism>
<feature type="domain" description="Shugoshin N-terminal coiled-coil" evidence="11">
    <location>
        <begin position="17"/>
        <end position="61"/>
    </location>
</feature>
<evidence type="ECO:0000256" key="7">
    <source>
        <dbReference type="ARBA" id="ARBA00023306"/>
    </source>
</evidence>
<feature type="compositionally biased region" description="Low complexity" evidence="9">
    <location>
        <begin position="565"/>
        <end position="582"/>
    </location>
</feature>
<dbReference type="InterPro" id="IPR011516">
    <property type="entry name" value="Shugoshin_N"/>
</dbReference>
<evidence type="ECO:0000313" key="12">
    <source>
        <dbReference type="EMBL" id="KAK8129565.1"/>
    </source>
</evidence>
<evidence type="ECO:0000313" key="13">
    <source>
        <dbReference type="Proteomes" id="UP001392437"/>
    </source>
</evidence>
<feature type="compositionally biased region" description="Low complexity" evidence="9">
    <location>
        <begin position="707"/>
        <end position="727"/>
    </location>
</feature>
<keyword evidence="6" id="KW-0175">Coiled coil</keyword>
<comment type="subcellular location">
    <subcellularLocation>
        <location evidence="1">Chromosome</location>
        <location evidence="1">Centromere</location>
    </subcellularLocation>
</comment>
<protein>
    <recommendedName>
        <fullName evidence="14">Shugoshin</fullName>
    </recommendedName>
</protein>
<dbReference type="GO" id="GO:0005634">
    <property type="term" value="C:nucleus"/>
    <property type="evidence" value="ECO:0007669"/>
    <property type="project" value="InterPro"/>
</dbReference>
<keyword evidence="3" id="KW-0158">Chromosome</keyword>
<feature type="compositionally biased region" description="Low complexity" evidence="9">
    <location>
        <begin position="361"/>
        <end position="373"/>
    </location>
</feature>
<evidence type="ECO:0000259" key="11">
    <source>
        <dbReference type="Pfam" id="PF07558"/>
    </source>
</evidence>
<feature type="region of interest" description="Disordered" evidence="9">
    <location>
        <begin position="250"/>
        <end position="736"/>
    </location>
</feature>
<dbReference type="Proteomes" id="UP001392437">
    <property type="component" value="Unassembled WGS sequence"/>
</dbReference>
<evidence type="ECO:0000256" key="5">
    <source>
        <dbReference type="ARBA" id="ARBA00022829"/>
    </source>
</evidence>
<accession>A0AAW0R6Y0</accession>